<dbReference type="InterPro" id="IPR027417">
    <property type="entry name" value="P-loop_NTPase"/>
</dbReference>
<name>A0ABT4I566_9ACTO</name>
<dbReference type="InterPro" id="IPR003593">
    <property type="entry name" value="AAA+_ATPase"/>
</dbReference>
<keyword evidence="1" id="KW-0547">Nucleotide-binding</keyword>
<dbReference type="SUPFAM" id="SSF52540">
    <property type="entry name" value="P-loop containing nucleoside triphosphate hydrolases"/>
    <property type="match status" value="1"/>
</dbReference>
<dbReference type="PANTHER" id="PTHR43582:SF2">
    <property type="entry name" value="LINEARMYCIN RESISTANCE ATP-BINDING PROTEIN LNRL"/>
    <property type="match status" value="1"/>
</dbReference>
<proteinExistence type="predicted"/>
<feature type="domain" description="ABC transporter" evidence="3">
    <location>
        <begin position="20"/>
        <end position="250"/>
    </location>
</feature>
<dbReference type="EMBL" id="JAPTMY010000003">
    <property type="protein sequence ID" value="MCZ0856873.1"/>
    <property type="molecule type" value="Genomic_DNA"/>
</dbReference>
<evidence type="ECO:0000313" key="5">
    <source>
        <dbReference type="Proteomes" id="UP001072034"/>
    </source>
</evidence>
<keyword evidence="2 4" id="KW-0067">ATP-binding</keyword>
<evidence type="ECO:0000256" key="2">
    <source>
        <dbReference type="ARBA" id="ARBA00022840"/>
    </source>
</evidence>
<accession>A0ABT4I566</accession>
<organism evidence="4 5">
    <name type="scientific">Actinomyces israelii</name>
    <dbReference type="NCBI Taxonomy" id="1659"/>
    <lineage>
        <taxon>Bacteria</taxon>
        <taxon>Bacillati</taxon>
        <taxon>Actinomycetota</taxon>
        <taxon>Actinomycetes</taxon>
        <taxon>Actinomycetales</taxon>
        <taxon>Actinomycetaceae</taxon>
        <taxon>Actinomyces</taxon>
    </lineage>
</organism>
<dbReference type="GO" id="GO:0005524">
    <property type="term" value="F:ATP binding"/>
    <property type="evidence" value="ECO:0007669"/>
    <property type="project" value="UniProtKB-KW"/>
</dbReference>
<sequence length="260" mass="28226">MGEEHGRVNAPEDADTGWMVELDRVSVLLGGEPRVDGLTWRVPQGRVYGLLGPNGAGKSTVINLITGLLAASRGSIRVGGLDPVRDAVEVRGLIGLVPQSDSVYPDLSARENLRFHGALFMDSVGEIPDRIEKTLELVELAKRADDPVRTFSGGMRRRLCIGRALMHRPRILLLDEPTLGVDVQGTYRIWDYIRALRGQGITVIVTTNVMGEADYLCDDLVILDHGRLVAQGSPAELKSRAGADSLGDVFLSHTGRGLRD</sequence>
<reference evidence="4" key="1">
    <citation type="submission" date="2022-10" db="EMBL/GenBank/DDBJ databases">
        <title>Genome sequence of Actinomyces israelii ATCC 10048.</title>
        <authorList>
            <person name="Watt R.M."/>
            <person name="Tong W.M."/>
        </authorList>
    </citation>
    <scope>NUCLEOTIDE SEQUENCE</scope>
    <source>
        <strain evidence="4">ATCC 10048</strain>
    </source>
</reference>
<gene>
    <name evidence="4" type="ORF">OHJ16_02240</name>
</gene>
<dbReference type="PROSITE" id="PS50893">
    <property type="entry name" value="ABC_TRANSPORTER_2"/>
    <property type="match status" value="1"/>
</dbReference>
<evidence type="ECO:0000313" key="4">
    <source>
        <dbReference type="EMBL" id="MCZ0856873.1"/>
    </source>
</evidence>
<dbReference type="PROSITE" id="PS00211">
    <property type="entry name" value="ABC_TRANSPORTER_1"/>
    <property type="match status" value="1"/>
</dbReference>
<evidence type="ECO:0000259" key="3">
    <source>
        <dbReference type="PROSITE" id="PS50893"/>
    </source>
</evidence>
<dbReference type="SMART" id="SM00382">
    <property type="entry name" value="AAA"/>
    <property type="match status" value="1"/>
</dbReference>
<keyword evidence="5" id="KW-1185">Reference proteome</keyword>
<dbReference type="RefSeq" id="WP_268916565.1">
    <property type="nucleotide sequence ID" value="NZ_CP124548.1"/>
</dbReference>
<dbReference type="Pfam" id="PF00005">
    <property type="entry name" value="ABC_tran"/>
    <property type="match status" value="1"/>
</dbReference>
<dbReference type="PANTHER" id="PTHR43582">
    <property type="entry name" value="LINEARMYCIN RESISTANCE ATP-BINDING PROTEIN LNRL"/>
    <property type="match status" value="1"/>
</dbReference>
<dbReference type="InterPro" id="IPR017871">
    <property type="entry name" value="ABC_transporter-like_CS"/>
</dbReference>
<protein>
    <submittedName>
        <fullName evidence="4">ABC transporter ATP-binding protein</fullName>
    </submittedName>
</protein>
<evidence type="ECO:0000256" key="1">
    <source>
        <dbReference type="ARBA" id="ARBA00022741"/>
    </source>
</evidence>
<dbReference type="InterPro" id="IPR003439">
    <property type="entry name" value="ABC_transporter-like_ATP-bd"/>
</dbReference>
<comment type="caution">
    <text evidence="4">The sequence shown here is derived from an EMBL/GenBank/DDBJ whole genome shotgun (WGS) entry which is preliminary data.</text>
</comment>
<dbReference type="Proteomes" id="UP001072034">
    <property type="component" value="Unassembled WGS sequence"/>
</dbReference>
<dbReference type="Gene3D" id="3.40.50.300">
    <property type="entry name" value="P-loop containing nucleotide triphosphate hydrolases"/>
    <property type="match status" value="1"/>
</dbReference>